<gene>
    <name evidence="1" type="ORF">Q8A64_07900</name>
</gene>
<sequence length="93" mass="10194">MRSTKASNAVERLKRRSGNAHYSMVRTGNGLFYLAEMQESGALEKVSEAFEQDDFVAYVNSLGPQQPKRVSKLDQAFEKQLAGRGGAKPAAES</sequence>
<dbReference type="Proteomes" id="UP001225596">
    <property type="component" value="Unassembled WGS sequence"/>
</dbReference>
<name>A0ABU1BNA8_9BURK</name>
<dbReference type="RefSeq" id="WP_338436257.1">
    <property type="nucleotide sequence ID" value="NZ_JAUYVH010000003.1"/>
</dbReference>
<accession>A0ABU1BNA8</accession>
<comment type="caution">
    <text evidence="1">The sequence shown here is derived from an EMBL/GenBank/DDBJ whole genome shotgun (WGS) entry which is preliminary data.</text>
</comment>
<evidence type="ECO:0000313" key="1">
    <source>
        <dbReference type="EMBL" id="MDQ9170334.1"/>
    </source>
</evidence>
<organism evidence="1 2">
    <name type="scientific">Keguizhuia sedimenti</name>
    <dbReference type="NCBI Taxonomy" id="3064264"/>
    <lineage>
        <taxon>Bacteria</taxon>
        <taxon>Pseudomonadati</taxon>
        <taxon>Pseudomonadota</taxon>
        <taxon>Betaproteobacteria</taxon>
        <taxon>Burkholderiales</taxon>
        <taxon>Oxalobacteraceae</taxon>
        <taxon>Keguizhuia</taxon>
    </lineage>
</organism>
<proteinExistence type="predicted"/>
<evidence type="ECO:0000313" key="2">
    <source>
        <dbReference type="Proteomes" id="UP001225596"/>
    </source>
</evidence>
<protein>
    <submittedName>
        <fullName evidence="1">Uncharacterized protein</fullName>
    </submittedName>
</protein>
<reference evidence="1 2" key="1">
    <citation type="submission" date="2023-08" db="EMBL/GenBank/DDBJ databases">
        <title>Oxalobacteraceae gen .nov., isolated from river sludge outside the plant.</title>
        <authorList>
            <person name="Zhao S.Y."/>
        </authorList>
    </citation>
    <scope>NUCLEOTIDE SEQUENCE [LARGE SCALE GENOMIC DNA]</scope>
    <source>
        <strain evidence="1 2">R-40</strain>
    </source>
</reference>
<dbReference type="EMBL" id="JAUYVH010000003">
    <property type="protein sequence ID" value="MDQ9170334.1"/>
    <property type="molecule type" value="Genomic_DNA"/>
</dbReference>
<keyword evidence="2" id="KW-1185">Reference proteome</keyword>